<feature type="domain" description="Rhodopsin" evidence="3">
    <location>
        <begin position="44"/>
        <end position="278"/>
    </location>
</feature>
<feature type="compositionally biased region" description="Basic and acidic residues" evidence="1">
    <location>
        <begin position="443"/>
        <end position="454"/>
    </location>
</feature>
<dbReference type="EMBL" id="JAGTJR010000013">
    <property type="protein sequence ID" value="KAH7050087.1"/>
    <property type="molecule type" value="Genomic_DNA"/>
</dbReference>
<evidence type="ECO:0000313" key="5">
    <source>
        <dbReference type="Proteomes" id="UP000774617"/>
    </source>
</evidence>
<dbReference type="PANTHER" id="PTHR39614:SF2">
    <property type="entry name" value="INTEGRAL MEMBRANE PROTEIN"/>
    <property type="match status" value="1"/>
</dbReference>
<dbReference type="InterPro" id="IPR049326">
    <property type="entry name" value="Rhodopsin_dom_fungi"/>
</dbReference>
<evidence type="ECO:0000256" key="1">
    <source>
        <dbReference type="SAM" id="MobiDB-lite"/>
    </source>
</evidence>
<evidence type="ECO:0000259" key="3">
    <source>
        <dbReference type="Pfam" id="PF20684"/>
    </source>
</evidence>
<dbReference type="Proteomes" id="UP000774617">
    <property type="component" value="Unassembled WGS sequence"/>
</dbReference>
<feature type="region of interest" description="Disordered" evidence="1">
    <location>
        <begin position="324"/>
        <end position="348"/>
    </location>
</feature>
<dbReference type="Pfam" id="PF20684">
    <property type="entry name" value="Fung_rhodopsin"/>
    <property type="match status" value="1"/>
</dbReference>
<feature type="transmembrane region" description="Helical" evidence="2">
    <location>
        <begin position="137"/>
        <end position="160"/>
    </location>
</feature>
<keyword evidence="2" id="KW-1133">Transmembrane helix</keyword>
<sequence>MSAAEASPLPTLASSNVITPDDHGAYVTITASLMFVSMVLLTGLRLAIRYPFRQLFGLDDAAIVISALCATAQTVVVLQAVKFGLGKHVYNLTDDQRDITQKLSYVGNVLFVVSLSFSKTATSLLMSRLTRARNQVVAAYVTSVIIMIWGVAFTFAVAINCKAARPWDMRVDRCSNWQEIWTAFGAIGLFFEVILATLPACLLWSLQMSASCKATVAFGFCFRLIIIPLEAFRLHYLVHTLSSTDPTFDVVPFLLLTSVEQHYSLIAATIPCLRPFLKAAHTGLLDVNPTQVDQCGSALTSGGGSGGGRRDGAATSASSYAMRSIDRASSARPPSKLSDSNPKSAGGKRFMEVATGFAAFDASTGGVMEIPQTRKGSLATVATTATGAAGGSETMRSLDAITLAEPLSASPTVARHMVLSPGYAPPGAAAVLSLVPAQAVAVPEKERERVEERAQQGGGDDDSFESDGSERLIIRKEMDLGVRYSPVAMRKEAAASSGGVVSMGFDLERIEESGEWRSESFESGRNAADAERWRGASLEIGRARGGESLDIRREADMGRIPIGLSVERGRRASADSGNGRLGSWFETETPKGRGSWESGGDDRQVEKRYKGSWREQREKHWGRR</sequence>
<keyword evidence="2" id="KW-0812">Transmembrane</keyword>
<proteinExistence type="predicted"/>
<reference evidence="4 5" key="1">
    <citation type="journal article" date="2021" name="Nat. Commun.">
        <title>Genetic determinants of endophytism in the Arabidopsis root mycobiome.</title>
        <authorList>
            <person name="Mesny F."/>
            <person name="Miyauchi S."/>
            <person name="Thiergart T."/>
            <person name="Pickel B."/>
            <person name="Atanasova L."/>
            <person name="Karlsson M."/>
            <person name="Huettel B."/>
            <person name="Barry K.W."/>
            <person name="Haridas S."/>
            <person name="Chen C."/>
            <person name="Bauer D."/>
            <person name="Andreopoulos W."/>
            <person name="Pangilinan J."/>
            <person name="LaButti K."/>
            <person name="Riley R."/>
            <person name="Lipzen A."/>
            <person name="Clum A."/>
            <person name="Drula E."/>
            <person name="Henrissat B."/>
            <person name="Kohler A."/>
            <person name="Grigoriev I.V."/>
            <person name="Martin F.M."/>
            <person name="Hacquard S."/>
        </authorList>
    </citation>
    <scope>NUCLEOTIDE SEQUENCE [LARGE SCALE GENOMIC DNA]</scope>
    <source>
        <strain evidence="4 5">MPI-SDFR-AT-0080</strain>
    </source>
</reference>
<feature type="region of interest" description="Disordered" evidence="1">
    <location>
        <begin position="570"/>
        <end position="624"/>
    </location>
</feature>
<name>A0ABQ8GD02_9PEZI</name>
<feature type="region of interest" description="Disordered" evidence="1">
    <location>
        <begin position="443"/>
        <end position="466"/>
    </location>
</feature>
<feature type="transmembrane region" description="Helical" evidence="2">
    <location>
        <begin position="216"/>
        <end position="238"/>
    </location>
</feature>
<feature type="transmembrane region" description="Helical" evidence="2">
    <location>
        <begin position="180"/>
        <end position="204"/>
    </location>
</feature>
<feature type="transmembrane region" description="Helical" evidence="2">
    <location>
        <begin position="105"/>
        <end position="125"/>
    </location>
</feature>
<keyword evidence="2" id="KW-0472">Membrane</keyword>
<feature type="compositionally biased region" description="Basic and acidic residues" evidence="1">
    <location>
        <begin position="600"/>
        <end position="624"/>
    </location>
</feature>
<accession>A0ABQ8GD02</accession>
<organism evidence="4 5">
    <name type="scientific">Macrophomina phaseolina</name>
    <dbReference type="NCBI Taxonomy" id="35725"/>
    <lineage>
        <taxon>Eukaryota</taxon>
        <taxon>Fungi</taxon>
        <taxon>Dikarya</taxon>
        <taxon>Ascomycota</taxon>
        <taxon>Pezizomycotina</taxon>
        <taxon>Dothideomycetes</taxon>
        <taxon>Dothideomycetes incertae sedis</taxon>
        <taxon>Botryosphaeriales</taxon>
        <taxon>Botryosphaeriaceae</taxon>
        <taxon>Macrophomina</taxon>
    </lineage>
</organism>
<comment type="caution">
    <text evidence="4">The sequence shown here is derived from an EMBL/GenBank/DDBJ whole genome shotgun (WGS) entry which is preliminary data.</text>
</comment>
<evidence type="ECO:0000256" key="2">
    <source>
        <dbReference type="SAM" id="Phobius"/>
    </source>
</evidence>
<dbReference type="PANTHER" id="PTHR39614">
    <property type="entry name" value="INTEGRAL MEMBRANE PROTEIN"/>
    <property type="match status" value="1"/>
</dbReference>
<keyword evidence="5" id="KW-1185">Reference proteome</keyword>
<feature type="transmembrane region" description="Helical" evidence="2">
    <location>
        <begin position="25"/>
        <end position="48"/>
    </location>
</feature>
<gene>
    <name evidence="4" type="ORF">B0J12DRAFT_740368</name>
</gene>
<feature type="transmembrane region" description="Helical" evidence="2">
    <location>
        <begin position="60"/>
        <end position="85"/>
    </location>
</feature>
<protein>
    <recommendedName>
        <fullName evidence="3">Rhodopsin domain-containing protein</fullName>
    </recommendedName>
</protein>
<evidence type="ECO:0000313" key="4">
    <source>
        <dbReference type="EMBL" id="KAH7050087.1"/>
    </source>
</evidence>